<dbReference type="GO" id="GO:0005737">
    <property type="term" value="C:cytoplasm"/>
    <property type="evidence" value="ECO:0007669"/>
    <property type="project" value="TreeGrafter"/>
</dbReference>
<dbReference type="PANTHER" id="PTHR23324:SF42">
    <property type="entry name" value="SEC14-LIKE PROTEIN 4"/>
    <property type="match status" value="1"/>
</dbReference>
<accession>A0A673TYJ4</accession>
<reference evidence="2 3" key="1">
    <citation type="submission" date="2019-05" db="EMBL/GenBank/DDBJ databases">
        <title>A Chromosome-scale Meerkat (S. suricatta) Genome Assembly.</title>
        <authorList>
            <person name="Dudchenko O."/>
            <person name="Lieberman Aiden E."/>
            <person name="Tung J."/>
            <person name="Barreiro L.B."/>
            <person name="Clutton-Brock T.H."/>
        </authorList>
    </citation>
    <scope>NUCLEOTIDE SEQUENCE [LARGE SCALE GENOMIC DNA]</scope>
</reference>
<name>A0A673TYJ4_SURSU</name>
<dbReference type="InterPro" id="IPR051064">
    <property type="entry name" value="SEC14/CRAL-TRIO_domain"/>
</dbReference>
<dbReference type="Ensembl" id="ENSSSUT00005019369.1">
    <property type="protein sequence ID" value="ENSSSUP00005016993.1"/>
    <property type="gene ID" value="ENSSSUG00005010981.1"/>
</dbReference>
<dbReference type="AlphaFoldDB" id="A0A673TYJ4"/>
<dbReference type="SUPFAM" id="SSF46938">
    <property type="entry name" value="CRAL/TRIO N-terminal domain"/>
    <property type="match status" value="1"/>
</dbReference>
<organism evidence="2 3">
    <name type="scientific">Suricata suricatta</name>
    <name type="common">Meerkat</name>
    <dbReference type="NCBI Taxonomy" id="37032"/>
    <lineage>
        <taxon>Eukaryota</taxon>
        <taxon>Metazoa</taxon>
        <taxon>Chordata</taxon>
        <taxon>Craniata</taxon>
        <taxon>Vertebrata</taxon>
        <taxon>Euteleostomi</taxon>
        <taxon>Mammalia</taxon>
        <taxon>Eutheria</taxon>
        <taxon>Laurasiatheria</taxon>
        <taxon>Carnivora</taxon>
        <taxon>Feliformia</taxon>
        <taxon>Herpestidae</taxon>
        <taxon>Suricata</taxon>
    </lineage>
</organism>
<reference evidence="2" key="2">
    <citation type="submission" date="2025-08" db="UniProtKB">
        <authorList>
            <consortium name="Ensembl"/>
        </authorList>
    </citation>
    <scope>IDENTIFICATION</scope>
</reference>
<keyword evidence="3" id="KW-1185">Reference proteome</keyword>
<dbReference type="Proteomes" id="UP000472268">
    <property type="component" value="Chromosome 14"/>
</dbReference>
<proteinExistence type="predicted"/>
<sequence length="77" mass="9157">MGAPLIIISPPQFQDNLQDVLPTLPNADEYFLLRWLRARNFGLQKSEDMLRKHIEFRKQQDLDNILNWQPSEPPRRS</sequence>
<evidence type="ECO:0000259" key="1">
    <source>
        <dbReference type="SMART" id="SM01100"/>
    </source>
</evidence>
<feature type="domain" description="CRAL/TRIO N-terminal" evidence="1">
    <location>
        <begin position="28"/>
        <end position="53"/>
    </location>
</feature>
<dbReference type="InterPro" id="IPR011074">
    <property type="entry name" value="CRAL/TRIO_N_dom"/>
</dbReference>
<protein>
    <recommendedName>
        <fullName evidence="1">CRAL/TRIO N-terminal domain-containing protein</fullName>
    </recommendedName>
</protein>
<dbReference type="InterPro" id="IPR036273">
    <property type="entry name" value="CRAL/TRIO_N_dom_sf"/>
</dbReference>
<reference evidence="2" key="3">
    <citation type="submission" date="2025-09" db="UniProtKB">
        <authorList>
            <consortium name="Ensembl"/>
        </authorList>
    </citation>
    <scope>IDENTIFICATION</scope>
</reference>
<dbReference type="PANTHER" id="PTHR23324">
    <property type="entry name" value="SEC14 RELATED PROTEIN"/>
    <property type="match status" value="1"/>
</dbReference>
<dbReference type="SMART" id="SM01100">
    <property type="entry name" value="CRAL_TRIO_N"/>
    <property type="match status" value="1"/>
</dbReference>
<evidence type="ECO:0000313" key="3">
    <source>
        <dbReference type="Proteomes" id="UP000472268"/>
    </source>
</evidence>
<dbReference type="Gene3D" id="3.40.525.10">
    <property type="entry name" value="CRAL-TRIO lipid binding domain"/>
    <property type="match status" value="1"/>
</dbReference>
<evidence type="ECO:0000313" key="2">
    <source>
        <dbReference type="Ensembl" id="ENSSSUP00005016993.1"/>
    </source>
</evidence>
<dbReference type="InterPro" id="IPR036865">
    <property type="entry name" value="CRAL-TRIO_dom_sf"/>
</dbReference>
<dbReference type="OMA" id="FTCLHVE"/>